<gene>
    <name evidence="2" type="ORF">CVV65_00210</name>
</gene>
<dbReference type="EMBL" id="CP024955">
    <property type="protein sequence ID" value="ATY83595.1"/>
    <property type="molecule type" value="Genomic_DNA"/>
</dbReference>
<evidence type="ECO:0000313" key="2">
    <source>
        <dbReference type="EMBL" id="ATY83595.1"/>
    </source>
</evidence>
<dbReference type="KEGG" id="kyr:CVV65_00210"/>
<evidence type="ECO:0000313" key="3">
    <source>
        <dbReference type="Proteomes" id="UP000231932"/>
    </source>
</evidence>
<name>A0A2K8N2Y1_9BACL</name>
<evidence type="ECO:0000256" key="1">
    <source>
        <dbReference type="SAM" id="MobiDB-lite"/>
    </source>
</evidence>
<proteinExistence type="predicted"/>
<organism evidence="2 3">
    <name type="scientific">Kyrpidia spormannii</name>
    <dbReference type="NCBI Taxonomy" id="2055160"/>
    <lineage>
        <taxon>Bacteria</taxon>
        <taxon>Bacillati</taxon>
        <taxon>Bacillota</taxon>
        <taxon>Bacilli</taxon>
        <taxon>Bacillales</taxon>
        <taxon>Alicyclobacillaceae</taxon>
        <taxon>Kyrpidia</taxon>
    </lineage>
</organism>
<dbReference type="Pfam" id="PF10704">
    <property type="entry name" value="DUF2508"/>
    <property type="match status" value="1"/>
</dbReference>
<dbReference type="InterPro" id="IPR019644">
    <property type="entry name" value="DUF2508"/>
</dbReference>
<sequence length="113" mass="13134">MKPILRWAQCKRRTREGNDAERERAELLLEIRRTRDEWMRAQHLLDNVVEPELIDHAIYAVQAAQRKYEYLMKVARKQHLSVPPEEGLVRGAARTSSADFQGHDGVTARSKGR</sequence>
<dbReference type="AlphaFoldDB" id="A0A2K8N2Y1"/>
<feature type="region of interest" description="Disordered" evidence="1">
    <location>
        <begin position="83"/>
        <end position="113"/>
    </location>
</feature>
<evidence type="ECO:0008006" key="4">
    <source>
        <dbReference type="Google" id="ProtNLM"/>
    </source>
</evidence>
<dbReference type="RefSeq" id="WP_100666459.1">
    <property type="nucleotide sequence ID" value="NZ_CP024955.1"/>
</dbReference>
<dbReference type="Proteomes" id="UP000231932">
    <property type="component" value="Chromosome"/>
</dbReference>
<keyword evidence="3" id="KW-1185">Reference proteome</keyword>
<reference evidence="3" key="1">
    <citation type="submission" date="2017-11" db="EMBL/GenBank/DDBJ databases">
        <title>Complete Genome Sequence of Kyrpidia sp. Strain EA-1, a thermophilic, hydrogen-oxidizing Bacterium, isolated from the Azores.</title>
        <authorList>
            <person name="Reiner J.E."/>
            <person name="Lapp C.J."/>
            <person name="Bunk B."/>
            <person name="Gescher J."/>
        </authorList>
    </citation>
    <scope>NUCLEOTIDE SEQUENCE [LARGE SCALE GENOMIC DNA]</scope>
    <source>
        <strain evidence="3">EA-1</strain>
    </source>
</reference>
<accession>A0A2K8N2Y1</accession>
<protein>
    <recommendedName>
        <fullName evidence="4">DUF2508 domain-containing protein</fullName>
    </recommendedName>
</protein>
<dbReference type="OrthoDB" id="1809893at2"/>